<dbReference type="GO" id="GO:0008889">
    <property type="term" value="F:glycerophosphodiester phosphodiesterase activity"/>
    <property type="evidence" value="ECO:0007669"/>
    <property type="project" value="UniProtKB-EC"/>
</dbReference>
<keyword evidence="2" id="KW-0378">Hydrolase</keyword>
<dbReference type="PROSITE" id="PS50007">
    <property type="entry name" value="PIPLC_X_DOMAIN"/>
    <property type="match status" value="1"/>
</dbReference>
<keyword evidence="3" id="KW-1185">Reference proteome</keyword>
<dbReference type="Proteomes" id="UP001519293">
    <property type="component" value="Unassembled WGS sequence"/>
</dbReference>
<reference evidence="2 3" key="1">
    <citation type="submission" date="2021-03" db="EMBL/GenBank/DDBJ databases">
        <title>Genomic Encyclopedia of Type Strains, Phase IV (KMG-IV): sequencing the most valuable type-strain genomes for metagenomic binning, comparative biology and taxonomic classification.</title>
        <authorList>
            <person name="Goeker M."/>
        </authorList>
    </citation>
    <scope>NUCLEOTIDE SEQUENCE [LARGE SCALE GENOMIC DNA]</scope>
    <source>
        <strain evidence="2 3">DSM 26675</strain>
    </source>
</reference>
<dbReference type="RefSeq" id="WP_066395797.1">
    <property type="nucleotide sequence ID" value="NZ_JAGIKZ010000005.1"/>
</dbReference>
<evidence type="ECO:0000259" key="1">
    <source>
        <dbReference type="PROSITE" id="PS51704"/>
    </source>
</evidence>
<dbReference type="PANTHER" id="PTHR46211:SF1">
    <property type="entry name" value="GLYCEROPHOSPHODIESTER PHOSPHODIESTERASE, CYTOPLASMIC"/>
    <property type="match status" value="1"/>
</dbReference>
<dbReference type="SUPFAM" id="SSF51695">
    <property type="entry name" value="PLC-like phosphodiesterases"/>
    <property type="match status" value="1"/>
</dbReference>
<evidence type="ECO:0000313" key="3">
    <source>
        <dbReference type="Proteomes" id="UP001519293"/>
    </source>
</evidence>
<dbReference type="Pfam" id="PF03009">
    <property type="entry name" value="GDPD"/>
    <property type="match status" value="1"/>
</dbReference>
<organism evidence="2 3">
    <name type="scientific">Cytobacillus eiseniae</name>
    <dbReference type="NCBI Taxonomy" id="762947"/>
    <lineage>
        <taxon>Bacteria</taxon>
        <taxon>Bacillati</taxon>
        <taxon>Bacillota</taxon>
        <taxon>Bacilli</taxon>
        <taxon>Bacillales</taxon>
        <taxon>Bacillaceae</taxon>
        <taxon>Cytobacillus</taxon>
    </lineage>
</organism>
<gene>
    <name evidence="2" type="ORF">J2Z40_001371</name>
</gene>
<comment type="caution">
    <text evidence="2">The sequence shown here is derived from an EMBL/GenBank/DDBJ whole genome shotgun (WGS) entry which is preliminary data.</text>
</comment>
<dbReference type="CDD" id="cd08563">
    <property type="entry name" value="GDPD_TtGDE_like"/>
    <property type="match status" value="1"/>
</dbReference>
<feature type="domain" description="GP-PDE" evidence="1">
    <location>
        <begin position="2"/>
        <end position="238"/>
    </location>
</feature>
<sequence>MTLIFAHRGYSQLYPENTMKAFKQAELAGADGIELDIQLTKDGEIVVIHDEKVDRTTNGKGYVKDLTYKELRRLDASYKNKTFLHKEPIPSLIEVFEWLTTNEMICNIELKNGVFPYKGMEAKVIELIHSYQLTNRIVLSSFNHYSIVYCYRLDQEIETAPLFSEGLYMPWVYAQSIGARSIHPKYTAAPNELIKASLDYGIEVRPYTVNKEKEMFRLFAVGCTAIITDDPVKALRLKNQYEKEKKQSP</sequence>
<dbReference type="InterPro" id="IPR017946">
    <property type="entry name" value="PLC-like_Pdiesterase_TIM-brl"/>
</dbReference>
<evidence type="ECO:0000313" key="2">
    <source>
        <dbReference type="EMBL" id="MBP2240812.1"/>
    </source>
</evidence>
<dbReference type="Gene3D" id="3.20.20.190">
    <property type="entry name" value="Phosphatidylinositol (PI) phosphodiesterase"/>
    <property type="match status" value="1"/>
</dbReference>
<protein>
    <submittedName>
        <fullName evidence="2">Glycerophosphoryl diester phosphodiesterase</fullName>
        <ecNumber evidence="2">3.1.4.46</ecNumber>
    </submittedName>
</protein>
<accession>A0ABS4RG80</accession>
<name>A0ABS4RG80_9BACI</name>
<dbReference type="PANTHER" id="PTHR46211">
    <property type="entry name" value="GLYCEROPHOSPHORYL DIESTER PHOSPHODIESTERASE"/>
    <property type="match status" value="1"/>
</dbReference>
<dbReference type="EMBL" id="JAGIKZ010000005">
    <property type="protein sequence ID" value="MBP2240812.1"/>
    <property type="molecule type" value="Genomic_DNA"/>
</dbReference>
<dbReference type="InterPro" id="IPR030395">
    <property type="entry name" value="GP_PDE_dom"/>
</dbReference>
<proteinExistence type="predicted"/>
<dbReference type="PROSITE" id="PS51704">
    <property type="entry name" value="GP_PDE"/>
    <property type="match status" value="1"/>
</dbReference>
<dbReference type="EC" id="3.1.4.46" evidence="2"/>